<accession>A0AAD6Z8V8</accession>
<protein>
    <submittedName>
        <fullName evidence="1">Uncharacterized protein</fullName>
    </submittedName>
</protein>
<evidence type="ECO:0000313" key="2">
    <source>
        <dbReference type="Proteomes" id="UP001218218"/>
    </source>
</evidence>
<proteinExistence type="predicted"/>
<keyword evidence="2" id="KW-1185">Reference proteome</keyword>
<gene>
    <name evidence="1" type="ORF">DFH08DRAFT_822273</name>
</gene>
<dbReference type="AlphaFoldDB" id="A0AAD6Z8V8"/>
<sequence>MICVQFKILFVLMLFLCAAGLLKLTLLDRSNLAPEPASLICFHRQSNARTLLSFWIFTFQFTPEEGDARPQSGRAAACFCYAHGHKDRCSFSEKIINAAGTYCFHPVTGKKEEINIPRIIDTGITTKIRKLSGLRGLRAKMHLRGGKWMLG</sequence>
<evidence type="ECO:0000313" key="1">
    <source>
        <dbReference type="EMBL" id="KAJ7312236.1"/>
    </source>
</evidence>
<comment type="caution">
    <text evidence="1">The sequence shown here is derived from an EMBL/GenBank/DDBJ whole genome shotgun (WGS) entry which is preliminary data.</text>
</comment>
<dbReference type="Proteomes" id="UP001218218">
    <property type="component" value="Unassembled WGS sequence"/>
</dbReference>
<name>A0AAD6Z8V8_9AGAR</name>
<organism evidence="1 2">
    <name type="scientific">Mycena albidolilacea</name>
    <dbReference type="NCBI Taxonomy" id="1033008"/>
    <lineage>
        <taxon>Eukaryota</taxon>
        <taxon>Fungi</taxon>
        <taxon>Dikarya</taxon>
        <taxon>Basidiomycota</taxon>
        <taxon>Agaricomycotina</taxon>
        <taxon>Agaricomycetes</taxon>
        <taxon>Agaricomycetidae</taxon>
        <taxon>Agaricales</taxon>
        <taxon>Marasmiineae</taxon>
        <taxon>Mycenaceae</taxon>
        <taxon>Mycena</taxon>
    </lineage>
</organism>
<reference evidence="1" key="1">
    <citation type="submission" date="2023-03" db="EMBL/GenBank/DDBJ databases">
        <title>Massive genome expansion in bonnet fungi (Mycena s.s.) driven by repeated elements and novel gene families across ecological guilds.</title>
        <authorList>
            <consortium name="Lawrence Berkeley National Laboratory"/>
            <person name="Harder C.B."/>
            <person name="Miyauchi S."/>
            <person name="Viragh M."/>
            <person name="Kuo A."/>
            <person name="Thoen E."/>
            <person name="Andreopoulos B."/>
            <person name="Lu D."/>
            <person name="Skrede I."/>
            <person name="Drula E."/>
            <person name="Henrissat B."/>
            <person name="Morin E."/>
            <person name="Kohler A."/>
            <person name="Barry K."/>
            <person name="LaButti K."/>
            <person name="Morin E."/>
            <person name="Salamov A."/>
            <person name="Lipzen A."/>
            <person name="Mereny Z."/>
            <person name="Hegedus B."/>
            <person name="Baldrian P."/>
            <person name="Stursova M."/>
            <person name="Weitz H."/>
            <person name="Taylor A."/>
            <person name="Grigoriev I.V."/>
            <person name="Nagy L.G."/>
            <person name="Martin F."/>
            <person name="Kauserud H."/>
        </authorList>
    </citation>
    <scope>NUCLEOTIDE SEQUENCE</scope>
    <source>
        <strain evidence="1">CBHHK002</strain>
    </source>
</reference>
<dbReference type="EMBL" id="JARIHO010000073">
    <property type="protein sequence ID" value="KAJ7312236.1"/>
    <property type="molecule type" value="Genomic_DNA"/>
</dbReference>